<sequence>MAEKISAIVVCAVIVAVIAYAVVFLTSGSTDFQVIPDTIQEEVRIQETKYKYGDWEAERNDRIAEYRREHNLPKKKKVAAPLESWMNECLRKGVFSNLDRMNHEVAMDSSIWILMSTDLKWQMMEFVQAYFDGYATIVSSASGRPLASYNAWRGIKIHD</sequence>
<gene>
    <name evidence="1" type="ORF">LCGC14_1188120</name>
</gene>
<accession>A0A0F9M7W7</accession>
<name>A0A0F9M7W7_9ZZZZ</name>
<protein>
    <submittedName>
        <fullName evidence="1">Uncharacterized protein</fullName>
    </submittedName>
</protein>
<reference evidence="1" key="1">
    <citation type="journal article" date="2015" name="Nature">
        <title>Complex archaea that bridge the gap between prokaryotes and eukaryotes.</title>
        <authorList>
            <person name="Spang A."/>
            <person name="Saw J.H."/>
            <person name="Jorgensen S.L."/>
            <person name="Zaremba-Niedzwiedzka K."/>
            <person name="Martijn J."/>
            <person name="Lind A.E."/>
            <person name="van Eijk R."/>
            <person name="Schleper C."/>
            <person name="Guy L."/>
            <person name="Ettema T.J."/>
        </authorList>
    </citation>
    <scope>NUCLEOTIDE SEQUENCE</scope>
</reference>
<organism evidence="1">
    <name type="scientific">marine sediment metagenome</name>
    <dbReference type="NCBI Taxonomy" id="412755"/>
    <lineage>
        <taxon>unclassified sequences</taxon>
        <taxon>metagenomes</taxon>
        <taxon>ecological metagenomes</taxon>
    </lineage>
</organism>
<proteinExistence type="predicted"/>
<evidence type="ECO:0000313" key="1">
    <source>
        <dbReference type="EMBL" id="KKM95441.1"/>
    </source>
</evidence>
<comment type="caution">
    <text evidence="1">The sequence shown here is derived from an EMBL/GenBank/DDBJ whole genome shotgun (WGS) entry which is preliminary data.</text>
</comment>
<dbReference type="EMBL" id="LAZR01006007">
    <property type="protein sequence ID" value="KKM95441.1"/>
    <property type="molecule type" value="Genomic_DNA"/>
</dbReference>
<dbReference type="AlphaFoldDB" id="A0A0F9M7W7"/>